<keyword evidence="3" id="KW-1185">Reference proteome</keyword>
<name>A0A151GFQ6_DRECN</name>
<dbReference type="Proteomes" id="UP000076580">
    <property type="component" value="Chromosome 03"/>
</dbReference>
<dbReference type="Pfam" id="PF10075">
    <property type="entry name" value="CSN8_PSD8_EIF3K"/>
    <property type="match status" value="1"/>
</dbReference>
<feature type="domain" description="CSN8/PSMD8/EIF3K" evidence="1">
    <location>
        <begin position="85"/>
        <end position="156"/>
    </location>
</feature>
<evidence type="ECO:0000313" key="3">
    <source>
        <dbReference type="Proteomes" id="UP000076580"/>
    </source>
</evidence>
<dbReference type="GeneID" id="63720545"/>
<evidence type="ECO:0000259" key="1">
    <source>
        <dbReference type="Pfam" id="PF10075"/>
    </source>
</evidence>
<dbReference type="InParanoid" id="A0A151GFQ6"/>
<dbReference type="PANTHER" id="PTHR39398:SF1">
    <property type="entry name" value="CSN8_PSMD8_EIF3K DOMAIN-CONTAINING PROTEIN"/>
    <property type="match status" value="1"/>
</dbReference>
<accession>A0A151GFQ6</accession>
<evidence type="ECO:0000313" key="2">
    <source>
        <dbReference type="EMBL" id="KYK55937.1"/>
    </source>
</evidence>
<dbReference type="PANTHER" id="PTHR39398">
    <property type="entry name" value="YALI0F14311P"/>
    <property type="match status" value="1"/>
</dbReference>
<dbReference type="AlphaFoldDB" id="A0A151GFQ6"/>
<dbReference type="RefSeq" id="XP_040655289.1">
    <property type="nucleotide sequence ID" value="XM_040805185.1"/>
</dbReference>
<gene>
    <name evidence="2" type="ORF">DCS_07902</name>
</gene>
<organism evidence="2 3">
    <name type="scientific">Drechmeria coniospora</name>
    <name type="common">Nematophagous fungus</name>
    <name type="synonym">Meria coniospora</name>
    <dbReference type="NCBI Taxonomy" id="98403"/>
    <lineage>
        <taxon>Eukaryota</taxon>
        <taxon>Fungi</taxon>
        <taxon>Dikarya</taxon>
        <taxon>Ascomycota</taxon>
        <taxon>Pezizomycotina</taxon>
        <taxon>Sordariomycetes</taxon>
        <taxon>Hypocreomycetidae</taxon>
        <taxon>Hypocreales</taxon>
        <taxon>Ophiocordycipitaceae</taxon>
        <taxon>Drechmeria</taxon>
    </lineage>
</organism>
<sequence length="159" mass="18202">MLTIDLRLLDATAQEQYYTKIVERYMTFCSDAGQRDELLRRFSSLDIGEESALSSARRRPDSPSSLEVLQGAAGTKALAENAVRFYRLRNDVDGHRARIMDWAEADMRTHALKCIGKTYMSIDLELLERMTGSTLDDLRTTNDVGWELDGRRVIIRKPR</sequence>
<protein>
    <recommendedName>
        <fullName evidence="1">CSN8/PSMD8/EIF3K domain-containing protein</fullName>
    </recommendedName>
</protein>
<comment type="caution">
    <text evidence="2">The sequence shown here is derived from an EMBL/GenBank/DDBJ whole genome shotgun (WGS) entry which is preliminary data.</text>
</comment>
<reference evidence="2 3" key="1">
    <citation type="journal article" date="2016" name="Sci. Rep.">
        <title>Insights into Adaptations to a Near-Obligate Nematode Endoparasitic Lifestyle from the Finished Genome of Drechmeria coniospora.</title>
        <authorList>
            <person name="Zhang L."/>
            <person name="Zhou Z."/>
            <person name="Guo Q."/>
            <person name="Fokkens L."/>
            <person name="Miskei M."/>
            <person name="Pocsi I."/>
            <person name="Zhang W."/>
            <person name="Chen M."/>
            <person name="Wang L."/>
            <person name="Sun Y."/>
            <person name="Donzelli B.G."/>
            <person name="Gibson D.M."/>
            <person name="Nelson D.R."/>
            <person name="Luo J.G."/>
            <person name="Rep M."/>
            <person name="Liu H."/>
            <person name="Yang S."/>
            <person name="Wang J."/>
            <person name="Krasnoff S.B."/>
            <person name="Xu Y."/>
            <person name="Molnar I."/>
            <person name="Lin M."/>
        </authorList>
    </citation>
    <scope>NUCLEOTIDE SEQUENCE [LARGE SCALE GENOMIC DNA]</scope>
    <source>
        <strain evidence="2 3">ARSEF 6962</strain>
    </source>
</reference>
<dbReference type="STRING" id="98403.A0A151GFQ6"/>
<proteinExistence type="predicted"/>
<dbReference type="EMBL" id="LAYC01000003">
    <property type="protein sequence ID" value="KYK55937.1"/>
    <property type="molecule type" value="Genomic_DNA"/>
</dbReference>
<dbReference type="InterPro" id="IPR033464">
    <property type="entry name" value="CSN8_PSD8_EIF3K"/>
</dbReference>